<dbReference type="PANTHER" id="PTHR22916:SF3">
    <property type="entry name" value="UDP-GLCNAC:BETAGAL BETA-1,3-N-ACETYLGLUCOSAMINYLTRANSFERASE-LIKE PROTEIN 1"/>
    <property type="match status" value="1"/>
</dbReference>
<accession>A0ABZ0TGJ7</accession>
<name>A0ABZ0TGJ7_9SPHI</name>
<dbReference type="RefSeq" id="WP_321560494.1">
    <property type="nucleotide sequence ID" value="NZ_CP139558.1"/>
</dbReference>
<protein>
    <submittedName>
        <fullName evidence="2">Glycosyltransferase family 2 protein</fullName>
        <ecNumber evidence="2">2.4.-.-</ecNumber>
    </submittedName>
</protein>
<keyword evidence="3" id="KW-1185">Reference proteome</keyword>
<sequence length="322" mass="37181">MNFDTPKITVLMPAYNAGKYIGEAIESVLRQTFTDFELLVVNDGSTDNTTDVIQSFNDSRIVMIYQDNKGVAQALNTGLKYARAPFIARFDADDVCHVERLQWQYEFMINNLDYSIIGSAADYMDMDGTYLFTSTPPAISNEDIQQLEHSVCPFIHSTVFYKKDVVLKAGGYNEHAYTYEDHFLWVNILKDQKTCNFLQPLIKLRLNPESITIDEKWRPRRFLEIKYTTLKNRSITLNEGNELTELGIKQYSPQIKEGSYYALCAKKLLINSYHPQKARVYVTRAISVSPLRLDNYLLYTVSYLPEKLIVWLHRISSGRVTQ</sequence>
<dbReference type="Gene3D" id="3.90.550.10">
    <property type="entry name" value="Spore Coat Polysaccharide Biosynthesis Protein SpsA, Chain A"/>
    <property type="match status" value="1"/>
</dbReference>
<gene>
    <name evidence="2" type="ORF">SNE25_18585</name>
</gene>
<dbReference type="EC" id="2.4.-.-" evidence="2"/>
<evidence type="ECO:0000313" key="3">
    <source>
        <dbReference type="Proteomes" id="UP001324380"/>
    </source>
</evidence>
<dbReference type="InterPro" id="IPR001173">
    <property type="entry name" value="Glyco_trans_2-like"/>
</dbReference>
<feature type="domain" description="Glycosyltransferase 2-like" evidence="1">
    <location>
        <begin position="9"/>
        <end position="159"/>
    </location>
</feature>
<dbReference type="InterPro" id="IPR029044">
    <property type="entry name" value="Nucleotide-diphossugar_trans"/>
</dbReference>
<keyword evidence="2" id="KW-0808">Transferase</keyword>
<dbReference type="CDD" id="cd00761">
    <property type="entry name" value="Glyco_tranf_GTA_type"/>
    <property type="match status" value="1"/>
</dbReference>
<dbReference type="EMBL" id="CP139558">
    <property type="protein sequence ID" value="WPU91328.1"/>
    <property type="molecule type" value="Genomic_DNA"/>
</dbReference>
<reference evidence="2 3" key="1">
    <citation type="submission" date="2023-11" db="EMBL/GenBank/DDBJ databases">
        <title>Analysis of the Genomes of Mucilaginibacter gossypii cycad 4 and M. sabulilitoris SNA2: microbes with the potential for plant growth promotion.</title>
        <authorList>
            <person name="Hirsch A.M."/>
            <person name="Humm E."/>
            <person name="Rubbi M."/>
            <person name="Del Vecchio G."/>
            <person name="Ha S.M."/>
            <person name="Pellegrini M."/>
            <person name="Gunsalus R.P."/>
        </authorList>
    </citation>
    <scope>NUCLEOTIDE SEQUENCE [LARGE SCALE GENOMIC DNA]</scope>
    <source>
        <strain evidence="2 3">SNA2</strain>
    </source>
</reference>
<organism evidence="2 3">
    <name type="scientific">Mucilaginibacter sabulilitoris</name>
    <dbReference type="NCBI Taxonomy" id="1173583"/>
    <lineage>
        <taxon>Bacteria</taxon>
        <taxon>Pseudomonadati</taxon>
        <taxon>Bacteroidota</taxon>
        <taxon>Sphingobacteriia</taxon>
        <taxon>Sphingobacteriales</taxon>
        <taxon>Sphingobacteriaceae</taxon>
        <taxon>Mucilaginibacter</taxon>
    </lineage>
</organism>
<dbReference type="Pfam" id="PF00535">
    <property type="entry name" value="Glycos_transf_2"/>
    <property type="match status" value="1"/>
</dbReference>
<dbReference type="PANTHER" id="PTHR22916">
    <property type="entry name" value="GLYCOSYLTRANSFERASE"/>
    <property type="match status" value="1"/>
</dbReference>
<evidence type="ECO:0000313" key="2">
    <source>
        <dbReference type="EMBL" id="WPU91328.1"/>
    </source>
</evidence>
<evidence type="ECO:0000259" key="1">
    <source>
        <dbReference type="Pfam" id="PF00535"/>
    </source>
</evidence>
<dbReference type="Proteomes" id="UP001324380">
    <property type="component" value="Chromosome"/>
</dbReference>
<dbReference type="SUPFAM" id="SSF53448">
    <property type="entry name" value="Nucleotide-diphospho-sugar transferases"/>
    <property type="match status" value="1"/>
</dbReference>
<keyword evidence="2" id="KW-0328">Glycosyltransferase</keyword>
<dbReference type="GO" id="GO:0016757">
    <property type="term" value="F:glycosyltransferase activity"/>
    <property type="evidence" value="ECO:0007669"/>
    <property type="project" value="UniProtKB-KW"/>
</dbReference>
<proteinExistence type="predicted"/>